<comment type="caution">
    <text evidence="2">The sequence shown here is derived from an EMBL/GenBank/DDBJ whole genome shotgun (WGS) entry which is preliminary data.</text>
</comment>
<evidence type="ECO:0000313" key="2">
    <source>
        <dbReference type="EMBL" id="KAJ9590213.1"/>
    </source>
</evidence>
<feature type="region of interest" description="Disordered" evidence="1">
    <location>
        <begin position="144"/>
        <end position="165"/>
    </location>
</feature>
<reference evidence="2" key="2">
    <citation type="submission" date="2023-05" db="EMBL/GenBank/DDBJ databases">
        <authorList>
            <person name="Fouks B."/>
        </authorList>
    </citation>
    <scope>NUCLEOTIDE SEQUENCE</scope>
    <source>
        <strain evidence="2">Stay&amp;Tobe</strain>
        <tissue evidence="2">Testes</tissue>
    </source>
</reference>
<name>A0AAD8A2G0_DIPPU</name>
<proteinExistence type="predicted"/>
<feature type="non-terminal residue" evidence="2">
    <location>
        <position position="501"/>
    </location>
</feature>
<keyword evidence="3" id="KW-1185">Reference proteome</keyword>
<reference evidence="2" key="1">
    <citation type="journal article" date="2023" name="IScience">
        <title>Live-bearing cockroach genome reveals convergent evolutionary mechanisms linked to viviparity in insects and beyond.</title>
        <authorList>
            <person name="Fouks B."/>
            <person name="Harrison M.C."/>
            <person name="Mikhailova A.A."/>
            <person name="Marchal E."/>
            <person name="English S."/>
            <person name="Carruthers M."/>
            <person name="Jennings E.C."/>
            <person name="Chiamaka E.L."/>
            <person name="Frigard R.A."/>
            <person name="Pippel M."/>
            <person name="Attardo G.M."/>
            <person name="Benoit J.B."/>
            <person name="Bornberg-Bauer E."/>
            <person name="Tobe S.S."/>
        </authorList>
    </citation>
    <scope>NUCLEOTIDE SEQUENCE</scope>
    <source>
        <strain evidence="2">Stay&amp;Tobe</strain>
    </source>
</reference>
<dbReference type="Proteomes" id="UP001233999">
    <property type="component" value="Unassembled WGS sequence"/>
</dbReference>
<feature type="region of interest" description="Disordered" evidence="1">
    <location>
        <begin position="70"/>
        <end position="93"/>
    </location>
</feature>
<organism evidence="2 3">
    <name type="scientific">Diploptera punctata</name>
    <name type="common">Pacific beetle cockroach</name>
    <dbReference type="NCBI Taxonomy" id="6984"/>
    <lineage>
        <taxon>Eukaryota</taxon>
        <taxon>Metazoa</taxon>
        <taxon>Ecdysozoa</taxon>
        <taxon>Arthropoda</taxon>
        <taxon>Hexapoda</taxon>
        <taxon>Insecta</taxon>
        <taxon>Pterygota</taxon>
        <taxon>Neoptera</taxon>
        <taxon>Polyneoptera</taxon>
        <taxon>Dictyoptera</taxon>
        <taxon>Blattodea</taxon>
        <taxon>Blaberoidea</taxon>
        <taxon>Blaberidae</taxon>
        <taxon>Diplopterinae</taxon>
        <taxon>Diploptera</taxon>
    </lineage>
</organism>
<feature type="compositionally biased region" description="Polar residues" evidence="1">
    <location>
        <begin position="153"/>
        <end position="165"/>
    </location>
</feature>
<evidence type="ECO:0000256" key="1">
    <source>
        <dbReference type="SAM" id="MobiDB-lite"/>
    </source>
</evidence>
<accession>A0AAD8A2G0</accession>
<dbReference type="EMBL" id="JASPKZ010004546">
    <property type="protein sequence ID" value="KAJ9590213.1"/>
    <property type="molecule type" value="Genomic_DNA"/>
</dbReference>
<protein>
    <submittedName>
        <fullName evidence="2">Uncharacterized protein</fullName>
    </submittedName>
</protein>
<gene>
    <name evidence="2" type="ORF">L9F63_016663</name>
</gene>
<evidence type="ECO:0000313" key="3">
    <source>
        <dbReference type="Proteomes" id="UP001233999"/>
    </source>
</evidence>
<sequence length="501" mass="56234">IRNFPPLIEFSQSYEIRINFLTYTRAFSNRFKFCSIVHLFNLGDLGHTAWFQSRVQVLVRSLRSHPQWRDRVREDEDNSSTSSSPTPQRRPLQLGRSLANRWQQYSPAPLRRLRRLFSTSSERNLSEQEDGWESDNDDLRKQQQRLKAAGVEGSTSLSDTSPLLHSVSPIATTSSYVESIRDRKVDDIGSTLDSSHEKSYIEELSTAEHSQKVLHIHSSNNDLDTSYDFNIEKDIPHSKSLTSLRTLPYDAQETEVFESTRTTSNFSKDYYVLTVETDEDEKIVDGEACEMTQWRHEDNATHVVNGEKTPVNECKASESDDLLSKGLPENKSDSLNSLLNKKLDEEVAFLLSSDSVEDSASVIEIRPSEKSENADVISVIDMAQNVEVESLSKLDDSVKSMAVIGVVTKSELGTCSVDEIDKVAILSPPDIVLELPQTNDQLPPSSEMTALNTITTTAATDSHRLPKLQLDISTAPCSQSAARKSPVTVQEWVDSLPLHNR</sequence>
<dbReference type="AlphaFoldDB" id="A0AAD8A2G0"/>